<dbReference type="HOGENOM" id="CLU_1470199_0_0_1"/>
<feature type="compositionally biased region" description="Basic and acidic residues" evidence="1">
    <location>
        <begin position="161"/>
        <end position="176"/>
    </location>
</feature>
<reference evidence="2 3" key="2">
    <citation type="journal article" date="2018" name="Hortic Res">
        <title>Improved Brassica rapa reference genome by single-molecule sequencing and chromosome conformation capture technologies.</title>
        <authorList>
            <person name="Zhang L."/>
            <person name="Cai X."/>
            <person name="Wu J."/>
            <person name="Liu M."/>
            <person name="Grob S."/>
            <person name="Cheng F."/>
            <person name="Liang J."/>
            <person name="Cai C."/>
            <person name="Liu Z."/>
            <person name="Liu B."/>
            <person name="Wang F."/>
            <person name="Li S."/>
            <person name="Liu F."/>
            <person name="Li X."/>
            <person name="Cheng L."/>
            <person name="Yang W."/>
            <person name="Li M.H."/>
            <person name="Grossniklaus U."/>
            <person name="Zheng H."/>
            <person name="Wang X."/>
        </authorList>
    </citation>
    <scope>NUCLEOTIDE SEQUENCE [LARGE SCALE GENOMIC DNA]</scope>
    <source>
        <strain evidence="2 3">cv. Chiifu-401-42</strain>
    </source>
</reference>
<dbReference type="AlphaFoldDB" id="M4CCK6"/>
<dbReference type="Gene3D" id="6.10.140.1430">
    <property type="match status" value="1"/>
</dbReference>
<keyword evidence="3" id="KW-1185">Reference proteome</keyword>
<feature type="compositionally biased region" description="Basic and acidic residues" evidence="1">
    <location>
        <begin position="14"/>
        <end position="36"/>
    </location>
</feature>
<dbReference type="PANTHER" id="PTHR34191">
    <property type="entry name" value="LATE EMBRYOGENESIS ABUNDANT PROTEIN (LEA) FAMILY PROTEIN"/>
    <property type="match status" value="1"/>
</dbReference>
<feature type="region of interest" description="Disordered" evidence="1">
    <location>
        <begin position="1"/>
        <end position="51"/>
    </location>
</feature>
<dbReference type="PANTHER" id="PTHR34191:SF26">
    <property type="entry name" value="GENOME ASSEMBLY, CHROMOSOME: A07"/>
    <property type="match status" value="1"/>
</dbReference>
<evidence type="ECO:0000313" key="2">
    <source>
        <dbReference type="EnsemblPlants" id="Bra001936.1-P"/>
    </source>
</evidence>
<feature type="compositionally biased region" description="Polar residues" evidence="1">
    <location>
        <begin position="38"/>
        <end position="51"/>
    </location>
</feature>
<dbReference type="Proteomes" id="UP000011750">
    <property type="component" value="Chromosome A03"/>
</dbReference>
<feature type="region of interest" description="Disordered" evidence="1">
    <location>
        <begin position="148"/>
        <end position="184"/>
    </location>
</feature>
<proteinExistence type="predicted"/>
<dbReference type="EnsemblPlants" id="Bra001936.1">
    <property type="protein sequence ID" value="Bra001936.1-P"/>
    <property type="gene ID" value="Bra001936"/>
</dbReference>
<accession>M4CCK6</accession>
<feature type="compositionally biased region" description="Basic residues" evidence="1">
    <location>
        <begin position="148"/>
        <end position="160"/>
    </location>
</feature>
<dbReference type="InterPro" id="IPR039624">
    <property type="entry name" value="LEA1/2/D7/KIN2"/>
</dbReference>
<dbReference type="Gramene" id="Bra001936.1">
    <property type="protein sequence ID" value="Bra001936.1-P"/>
    <property type="gene ID" value="Bra001936"/>
</dbReference>
<name>M4CCK6_BRACM</name>
<reference evidence="2 3" key="1">
    <citation type="journal article" date="2011" name="Nat. Genet.">
        <title>The genome of the mesopolyploid crop species Brassica rapa.</title>
        <authorList>
            <consortium name="Brassica rapa Genome Sequencing Project Consortium"/>
            <person name="Wang X."/>
            <person name="Wang H."/>
            <person name="Wang J."/>
            <person name="Sun R."/>
            <person name="Wu J."/>
            <person name="Liu S."/>
            <person name="Bai Y."/>
            <person name="Mun J.H."/>
            <person name="Bancroft I."/>
            <person name="Cheng F."/>
            <person name="Huang S."/>
            <person name="Li X."/>
            <person name="Hua W."/>
            <person name="Wang J."/>
            <person name="Wang X."/>
            <person name="Freeling M."/>
            <person name="Pires J.C."/>
            <person name="Paterson A.H."/>
            <person name="Chalhoub B."/>
            <person name="Wang B."/>
            <person name="Hayward A."/>
            <person name="Sharpe A.G."/>
            <person name="Park B.S."/>
            <person name="Weisshaar B."/>
            <person name="Liu B."/>
            <person name="Li B."/>
            <person name="Liu B."/>
            <person name="Tong C."/>
            <person name="Song C."/>
            <person name="Duran C."/>
            <person name="Peng C."/>
            <person name="Geng C."/>
            <person name="Koh C."/>
            <person name="Lin C."/>
            <person name="Edwards D."/>
            <person name="Mu D."/>
            <person name="Shen D."/>
            <person name="Soumpourou E."/>
            <person name="Li F."/>
            <person name="Fraser F."/>
            <person name="Conant G."/>
            <person name="Lassalle G."/>
            <person name="King G.J."/>
            <person name="Bonnema G."/>
            <person name="Tang H."/>
            <person name="Wang H."/>
            <person name="Belcram H."/>
            <person name="Zhou H."/>
            <person name="Hirakawa H."/>
            <person name="Abe H."/>
            <person name="Guo H."/>
            <person name="Wang H."/>
            <person name="Jin H."/>
            <person name="Parkin I.A."/>
            <person name="Batley J."/>
            <person name="Kim J.S."/>
            <person name="Just J."/>
            <person name="Li J."/>
            <person name="Xu J."/>
            <person name="Deng J."/>
            <person name="Kim J.A."/>
            <person name="Li J."/>
            <person name="Yu J."/>
            <person name="Meng J."/>
            <person name="Wang J."/>
            <person name="Min J."/>
            <person name="Poulain J."/>
            <person name="Wang J."/>
            <person name="Hatakeyama K."/>
            <person name="Wu K."/>
            <person name="Wang L."/>
            <person name="Fang L."/>
            <person name="Trick M."/>
            <person name="Links M.G."/>
            <person name="Zhao M."/>
            <person name="Jin M."/>
            <person name="Ramchiary N."/>
            <person name="Drou N."/>
            <person name="Berkman P.J."/>
            <person name="Cai Q."/>
            <person name="Huang Q."/>
            <person name="Li R."/>
            <person name="Tabata S."/>
            <person name="Cheng S."/>
            <person name="Zhang S."/>
            <person name="Zhang S."/>
            <person name="Huang S."/>
            <person name="Sato S."/>
            <person name="Sun S."/>
            <person name="Kwon S.J."/>
            <person name="Choi S.R."/>
            <person name="Lee T.H."/>
            <person name="Fan W."/>
            <person name="Zhao X."/>
            <person name="Tan X."/>
            <person name="Xu X."/>
            <person name="Wang Y."/>
            <person name="Qiu Y."/>
            <person name="Yin Y."/>
            <person name="Li Y."/>
            <person name="Du Y."/>
            <person name="Liao Y."/>
            <person name="Lim Y."/>
            <person name="Narusaka Y."/>
            <person name="Wang Y."/>
            <person name="Wang Z."/>
            <person name="Li Z."/>
            <person name="Wang Z."/>
            <person name="Xiong Z."/>
            <person name="Zhang Z."/>
        </authorList>
    </citation>
    <scope>NUCLEOTIDE SEQUENCE [LARGE SCALE GENOMIC DNA]</scope>
    <source>
        <strain evidence="2 3">cv. Chiifu-401-42</strain>
    </source>
</reference>
<sequence>MSNLQQAGQTKGQANEKAEQWTESAKETAHSARDKTANAAQSTKESTQHGQQQASGFIQQCEQCPVNSHVATVYCATESRYVCGLCGINCLRQMHSVQEIVERPVVHQGQEEQNVGGGQLTRAEIQRQNRRLAAIRLDLKRPIRKKTAPKIKGAAKLRGKYAKERFARKDDPKDDGASGAAAVN</sequence>
<dbReference type="InParanoid" id="M4CCK6"/>
<evidence type="ECO:0000256" key="1">
    <source>
        <dbReference type="SAM" id="MobiDB-lite"/>
    </source>
</evidence>
<reference evidence="2" key="3">
    <citation type="submission" date="2023-03" db="UniProtKB">
        <authorList>
            <consortium name="EnsemblPlants"/>
        </authorList>
    </citation>
    <scope>IDENTIFICATION</scope>
    <source>
        <strain evidence="2">cv. Chiifu-401-42</strain>
    </source>
</reference>
<protein>
    <submittedName>
        <fullName evidence="2">Uncharacterized protein</fullName>
    </submittedName>
</protein>
<organism evidence="2 3">
    <name type="scientific">Brassica campestris</name>
    <name type="common">Field mustard</name>
    <dbReference type="NCBI Taxonomy" id="3711"/>
    <lineage>
        <taxon>Eukaryota</taxon>
        <taxon>Viridiplantae</taxon>
        <taxon>Streptophyta</taxon>
        <taxon>Embryophyta</taxon>
        <taxon>Tracheophyta</taxon>
        <taxon>Spermatophyta</taxon>
        <taxon>Magnoliopsida</taxon>
        <taxon>eudicotyledons</taxon>
        <taxon>Gunneridae</taxon>
        <taxon>Pentapetalae</taxon>
        <taxon>rosids</taxon>
        <taxon>malvids</taxon>
        <taxon>Brassicales</taxon>
        <taxon>Brassicaceae</taxon>
        <taxon>Brassiceae</taxon>
        <taxon>Brassica</taxon>
    </lineage>
</organism>
<feature type="compositionally biased region" description="Polar residues" evidence="1">
    <location>
        <begin position="1"/>
        <end position="13"/>
    </location>
</feature>
<evidence type="ECO:0000313" key="3">
    <source>
        <dbReference type="Proteomes" id="UP000011750"/>
    </source>
</evidence>